<sequence>MYLRNQVEEGGIFAKCREKVDFRNLCCSEEFYEDLTSLRLPQQLSGAALAVLICKCRETGLNNSRASSAVICLDSQTRIKHHCESIPLSVLFMKYMCVYGQMRSQLFLMPTTTIASKSATVTEKIHDEVTRIAVTQRRLRRLSRLVFEP</sequence>
<reference evidence="1" key="2">
    <citation type="submission" date="2020-05" db="UniProtKB">
        <authorList>
            <consortium name="EnsemblMetazoa"/>
        </authorList>
    </citation>
    <scope>IDENTIFICATION</scope>
    <source>
        <strain evidence="1">IAEA</strain>
    </source>
</reference>
<evidence type="ECO:0000313" key="2">
    <source>
        <dbReference type="Proteomes" id="UP000092445"/>
    </source>
</evidence>
<proteinExistence type="predicted"/>
<dbReference type="Proteomes" id="UP000092445">
    <property type="component" value="Unassembled WGS sequence"/>
</dbReference>
<dbReference type="VEuPathDB" id="VectorBase:GPAI029409"/>
<evidence type="ECO:0000313" key="1">
    <source>
        <dbReference type="EnsemblMetazoa" id="GPAI029409-PA"/>
    </source>
</evidence>
<protein>
    <submittedName>
        <fullName evidence="1">Uncharacterized protein</fullName>
    </submittedName>
</protein>
<dbReference type="EnsemblMetazoa" id="GPAI029409-RA">
    <property type="protein sequence ID" value="GPAI029409-PA"/>
    <property type="gene ID" value="GPAI029409"/>
</dbReference>
<accession>A0A1A9ZZ33</accession>
<name>A0A1A9ZZ33_GLOPL</name>
<keyword evidence="2" id="KW-1185">Reference proteome</keyword>
<reference evidence="2" key="1">
    <citation type="submission" date="2014-03" db="EMBL/GenBank/DDBJ databases">
        <authorList>
            <person name="Aksoy S."/>
            <person name="Warren W."/>
            <person name="Wilson R.K."/>
        </authorList>
    </citation>
    <scope>NUCLEOTIDE SEQUENCE [LARGE SCALE GENOMIC DNA]</scope>
    <source>
        <strain evidence="2">IAEA</strain>
    </source>
</reference>
<dbReference type="AlphaFoldDB" id="A0A1A9ZZ33"/>
<organism evidence="1 2">
    <name type="scientific">Glossina pallidipes</name>
    <name type="common">Tsetse fly</name>
    <dbReference type="NCBI Taxonomy" id="7398"/>
    <lineage>
        <taxon>Eukaryota</taxon>
        <taxon>Metazoa</taxon>
        <taxon>Ecdysozoa</taxon>
        <taxon>Arthropoda</taxon>
        <taxon>Hexapoda</taxon>
        <taxon>Insecta</taxon>
        <taxon>Pterygota</taxon>
        <taxon>Neoptera</taxon>
        <taxon>Endopterygota</taxon>
        <taxon>Diptera</taxon>
        <taxon>Brachycera</taxon>
        <taxon>Muscomorpha</taxon>
        <taxon>Hippoboscoidea</taxon>
        <taxon>Glossinidae</taxon>
        <taxon>Glossina</taxon>
    </lineage>
</organism>